<dbReference type="InterPro" id="IPR001296">
    <property type="entry name" value="Glyco_trans_1"/>
</dbReference>
<dbReference type="PANTHER" id="PTHR45947">
    <property type="entry name" value="SULFOQUINOVOSYL TRANSFERASE SQD2"/>
    <property type="match status" value="1"/>
</dbReference>
<dbReference type="Pfam" id="PF13439">
    <property type="entry name" value="Glyco_transf_4"/>
    <property type="match status" value="1"/>
</dbReference>
<proteinExistence type="predicted"/>
<dbReference type="RefSeq" id="WP_283344597.1">
    <property type="nucleotide sequence ID" value="NZ_JASHIF010000008.1"/>
</dbReference>
<gene>
    <name evidence="3" type="ORF">QM524_10865</name>
</gene>
<evidence type="ECO:0000313" key="3">
    <source>
        <dbReference type="EMBL" id="MDI9859709.1"/>
    </source>
</evidence>
<dbReference type="Gene3D" id="3.40.50.2000">
    <property type="entry name" value="Glycogen Phosphorylase B"/>
    <property type="match status" value="2"/>
</dbReference>
<reference evidence="3 4" key="1">
    <citation type="submission" date="2023-05" db="EMBL/GenBank/DDBJ databases">
        <title>Novel species of genus Flectobacillus isolated from stream in China.</title>
        <authorList>
            <person name="Lu H."/>
        </authorList>
    </citation>
    <scope>NUCLEOTIDE SEQUENCE [LARGE SCALE GENOMIC DNA]</scope>
    <source>
        <strain evidence="3 4">KCTC 42575</strain>
    </source>
</reference>
<dbReference type="PANTHER" id="PTHR45947:SF3">
    <property type="entry name" value="SULFOQUINOVOSYL TRANSFERASE SQD2"/>
    <property type="match status" value="1"/>
</dbReference>
<keyword evidence="3" id="KW-0328">Glycosyltransferase</keyword>
<dbReference type="EC" id="2.4.-.-" evidence="3"/>
<dbReference type="InterPro" id="IPR028098">
    <property type="entry name" value="Glyco_trans_4-like_N"/>
</dbReference>
<dbReference type="EMBL" id="JASHIF010000008">
    <property type="protein sequence ID" value="MDI9859709.1"/>
    <property type="molecule type" value="Genomic_DNA"/>
</dbReference>
<evidence type="ECO:0000259" key="2">
    <source>
        <dbReference type="Pfam" id="PF13439"/>
    </source>
</evidence>
<feature type="domain" description="Glycosyltransferase subfamily 4-like N-terminal" evidence="2">
    <location>
        <begin position="17"/>
        <end position="183"/>
    </location>
</feature>
<keyword evidence="3" id="KW-0808">Transferase</keyword>
<evidence type="ECO:0000259" key="1">
    <source>
        <dbReference type="Pfam" id="PF00534"/>
    </source>
</evidence>
<dbReference type="Pfam" id="PF00534">
    <property type="entry name" value="Glycos_transf_1"/>
    <property type="match status" value="1"/>
</dbReference>
<dbReference type="InterPro" id="IPR050194">
    <property type="entry name" value="Glycosyltransferase_grp1"/>
</dbReference>
<dbReference type="Proteomes" id="UP001236507">
    <property type="component" value="Unassembled WGS sequence"/>
</dbReference>
<comment type="caution">
    <text evidence="3">The sequence shown here is derived from an EMBL/GenBank/DDBJ whole genome shotgun (WGS) entry which is preliminary data.</text>
</comment>
<keyword evidence="4" id="KW-1185">Reference proteome</keyword>
<dbReference type="GO" id="GO:0016757">
    <property type="term" value="F:glycosyltransferase activity"/>
    <property type="evidence" value="ECO:0007669"/>
    <property type="project" value="UniProtKB-KW"/>
</dbReference>
<protein>
    <submittedName>
        <fullName evidence="3">Glycosyltransferase</fullName>
        <ecNumber evidence="3">2.4.-.-</ecNumber>
    </submittedName>
</protein>
<organism evidence="3 4">
    <name type="scientific">Flectobacillus roseus</name>
    <dbReference type="NCBI Taxonomy" id="502259"/>
    <lineage>
        <taxon>Bacteria</taxon>
        <taxon>Pseudomonadati</taxon>
        <taxon>Bacteroidota</taxon>
        <taxon>Cytophagia</taxon>
        <taxon>Cytophagales</taxon>
        <taxon>Flectobacillaceae</taxon>
        <taxon>Flectobacillus</taxon>
    </lineage>
</organism>
<name>A0ABT6Y812_9BACT</name>
<dbReference type="SUPFAM" id="SSF53756">
    <property type="entry name" value="UDP-Glycosyltransferase/glycogen phosphorylase"/>
    <property type="match status" value="1"/>
</dbReference>
<accession>A0ABT6Y812</accession>
<evidence type="ECO:0000313" key="4">
    <source>
        <dbReference type="Proteomes" id="UP001236507"/>
    </source>
</evidence>
<sequence>MSQSLRILHICAYTWDIGGPPKVIYDNAVVQLANGAEVTILTPISEGQKLYPVPDGAQIVCCKRHGLARIWAEFSPELYQWLKKHGEKFDVIHIHGIWHFGSVAPFLLNLKVAKCITVHGLLDPWAYRNGYWKKRLFRWLFQKNALQKAEMIHVFNADEYRDVTNFIGESHPNIVMIPNGIDLKPFENLPDKGYFAQELGFSGDKKVILFLSRINIKKGLDLLLPAVKDLAKEREDFILALAGPDDGYLEPTQDFIKQHQAESYIQWIGMKTGQEKLAAFADADIFVLPSHSEGFSIATLEALVSGTPSVLSDKVGFADNIIATESAIIVDLDSDSIKNGINRLLDDTELANKIAKNGQHLVRTQYDIRVVGKRIMNEFFKIMK</sequence>
<feature type="domain" description="Glycosyl transferase family 1" evidence="1">
    <location>
        <begin position="197"/>
        <end position="359"/>
    </location>
</feature>